<comment type="caution">
    <text evidence="3">The sequence shown here is derived from an EMBL/GenBank/DDBJ whole genome shotgun (WGS) entry which is preliminary data.</text>
</comment>
<dbReference type="SUPFAM" id="SSF53474">
    <property type="entry name" value="alpha/beta-Hydrolases"/>
    <property type="match status" value="1"/>
</dbReference>
<dbReference type="Proteomes" id="UP000604825">
    <property type="component" value="Unassembled WGS sequence"/>
</dbReference>
<keyword evidence="4" id="KW-1185">Reference proteome</keyword>
<dbReference type="EMBL" id="CAJGYO010000011">
    <property type="protein sequence ID" value="CAD6260703.1"/>
    <property type="molecule type" value="Genomic_DNA"/>
</dbReference>
<sequence length="333" mass="36083">MEVAASIRVPWRCQPRQPVSSKAPSVLAPRSTLPASAASSCPLRDGRRRVQHGARASESADAPAFGATWRPPRLQDAGAPPPPLQFDGRGRAARVSSGGDREASSPRRPRFLCLHGFRTSGEIMRRQVVGRWAAQVTARLDLVFADAPFPAEGASPVAGVLDFDPPYYEWCQFVGEDFLSCRNLDGCFTYLEELMARDGPFDGLLGFSQGAGLSAALAGLQQQGLAFTGVAKVKCVIVIAGAKIRAPVAVTRAFDSKITCPSLHFIGDEDFVKVHSEELVQAFADPLVIRHPCGHTVPKLDEKGLQTMLTYLDKIEREIWEHSSTDTEIMGSN</sequence>
<gene>
    <name evidence="3" type="ORF">NCGR_LOCUS44129</name>
</gene>
<name>A0A811QWU5_9POAL</name>
<evidence type="ECO:0000256" key="1">
    <source>
        <dbReference type="SAM" id="MobiDB-lite"/>
    </source>
</evidence>
<dbReference type="InterPro" id="IPR029058">
    <property type="entry name" value="AB_hydrolase_fold"/>
</dbReference>
<dbReference type="InterPro" id="IPR005645">
    <property type="entry name" value="FSH-like_dom"/>
</dbReference>
<reference evidence="3" key="1">
    <citation type="submission" date="2020-10" db="EMBL/GenBank/DDBJ databases">
        <authorList>
            <person name="Han B."/>
            <person name="Lu T."/>
            <person name="Zhao Q."/>
            <person name="Huang X."/>
            <person name="Zhao Y."/>
        </authorList>
    </citation>
    <scope>NUCLEOTIDE SEQUENCE</scope>
</reference>
<evidence type="ECO:0000313" key="3">
    <source>
        <dbReference type="EMBL" id="CAD6260703.1"/>
    </source>
</evidence>
<organism evidence="3 4">
    <name type="scientific">Miscanthus lutarioriparius</name>
    <dbReference type="NCBI Taxonomy" id="422564"/>
    <lineage>
        <taxon>Eukaryota</taxon>
        <taxon>Viridiplantae</taxon>
        <taxon>Streptophyta</taxon>
        <taxon>Embryophyta</taxon>
        <taxon>Tracheophyta</taxon>
        <taxon>Spermatophyta</taxon>
        <taxon>Magnoliopsida</taxon>
        <taxon>Liliopsida</taxon>
        <taxon>Poales</taxon>
        <taxon>Poaceae</taxon>
        <taxon>PACMAD clade</taxon>
        <taxon>Panicoideae</taxon>
        <taxon>Andropogonodae</taxon>
        <taxon>Andropogoneae</taxon>
        <taxon>Saccharinae</taxon>
        <taxon>Miscanthus</taxon>
    </lineage>
</organism>
<feature type="region of interest" description="Disordered" evidence="1">
    <location>
        <begin position="14"/>
        <end position="107"/>
    </location>
</feature>
<dbReference type="AlphaFoldDB" id="A0A811QWU5"/>
<protein>
    <recommendedName>
        <fullName evidence="2">Serine hydrolase domain-containing protein</fullName>
    </recommendedName>
</protein>
<dbReference type="PANTHER" id="PTHR22778:SF56">
    <property type="entry name" value="SERINE HYDROLASE FSH DOMAIN-CONTAINING PROTEIN"/>
    <property type="match status" value="1"/>
</dbReference>
<evidence type="ECO:0000259" key="2">
    <source>
        <dbReference type="Pfam" id="PF03959"/>
    </source>
</evidence>
<dbReference type="PANTHER" id="PTHR22778">
    <property type="entry name" value="OVARIAN CANCER GENE-2 PROTEIN-RELATED"/>
    <property type="match status" value="1"/>
</dbReference>
<proteinExistence type="predicted"/>
<accession>A0A811QWU5</accession>
<dbReference type="Gene3D" id="3.40.50.1820">
    <property type="entry name" value="alpha/beta hydrolase"/>
    <property type="match status" value="1"/>
</dbReference>
<dbReference type="OrthoDB" id="414698at2759"/>
<evidence type="ECO:0000313" key="4">
    <source>
        <dbReference type="Proteomes" id="UP000604825"/>
    </source>
</evidence>
<dbReference type="Pfam" id="PF03959">
    <property type="entry name" value="FSH1"/>
    <property type="match status" value="1"/>
</dbReference>
<feature type="domain" description="Serine hydrolase" evidence="2">
    <location>
        <begin position="108"/>
        <end position="302"/>
    </location>
</feature>